<dbReference type="SMART" id="SM00344">
    <property type="entry name" value="HTH_ASNC"/>
    <property type="match status" value="1"/>
</dbReference>
<evidence type="ECO:0000256" key="1">
    <source>
        <dbReference type="ARBA" id="ARBA00023015"/>
    </source>
</evidence>
<dbReference type="Pfam" id="PF13404">
    <property type="entry name" value="HTH_AsnC-type"/>
    <property type="match status" value="1"/>
</dbReference>
<dbReference type="InterPro" id="IPR019885">
    <property type="entry name" value="Tscrpt_reg_HTH_AsnC-type_CS"/>
</dbReference>
<dbReference type="Gene3D" id="1.10.10.10">
    <property type="entry name" value="Winged helix-like DNA-binding domain superfamily/Winged helix DNA-binding domain"/>
    <property type="match status" value="1"/>
</dbReference>
<organism evidence="5 6">
    <name type="scientific">Granulicella mallensis</name>
    <dbReference type="NCBI Taxonomy" id="940614"/>
    <lineage>
        <taxon>Bacteria</taxon>
        <taxon>Pseudomonadati</taxon>
        <taxon>Acidobacteriota</taxon>
        <taxon>Terriglobia</taxon>
        <taxon>Terriglobales</taxon>
        <taxon>Acidobacteriaceae</taxon>
        <taxon>Granulicella</taxon>
    </lineage>
</organism>
<reference evidence="5 6" key="1">
    <citation type="submission" date="2020-08" db="EMBL/GenBank/DDBJ databases">
        <title>Genomic Encyclopedia of Type Strains, Phase IV (KMG-V): Genome sequencing to study the core and pangenomes of soil and plant-associated prokaryotes.</title>
        <authorList>
            <person name="Whitman W."/>
        </authorList>
    </citation>
    <scope>NUCLEOTIDE SEQUENCE [LARGE SCALE GENOMIC DNA]</scope>
    <source>
        <strain evidence="5 6">X5P3</strain>
    </source>
</reference>
<dbReference type="InterPro" id="IPR036388">
    <property type="entry name" value="WH-like_DNA-bd_sf"/>
</dbReference>
<accession>A0A7W7ZUS6</accession>
<dbReference type="GO" id="GO:0043200">
    <property type="term" value="P:response to amino acid"/>
    <property type="evidence" value="ECO:0007669"/>
    <property type="project" value="TreeGrafter"/>
</dbReference>
<evidence type="ECO:0000256" key="2">
    <source>
        <dbReference type="ARBA" id="ARBA00023125"/>
    </source>
</evidence>
<evidence type="ECO:0000259" key="4">
    <source>
        <dbReference type="PROSITE" id="PS50956"/>
    </source>
</evidence>
<keyword evidence="3" id="KW-0804">Transcription</keyword>
<dbReference type="GO" id="GO:0043565">
    <property type="term" value="F:sequence-specific DNA binding"/>
    <property type="evidence" value="ECO:0007669"/>
    <property type="project" value="InterPro"/>
</dbReference>
<dbReference type="PRINTS" id="PR00033">
    <property type="entry name" value="HTHASNC"/>
</dbReference>
<dbReference type="InterPro" id="IPR019888">
    <property type="entry name" value="Tscrpt_reg_AsnC-like"/>
</dbReference>
<dbReference type="PANTHER" id="PTHR30154">
    <property type="entry name" value="LEUCINE-RESPONSIVE REGULATORY PROTEIN"/>
    <property type="match status" value="1"/>
</dbReference>
<feature type="domain" description="HTH asnC-type" evidence="4">
    <location>
        <begin position="13"/>
        <end position="74"/>
    </location>
</feature>
<dbReference type="Gene3D" id="3.30.70.920">
    <property type="match status" value="1"/>
</dbReference>
<dbReference type="InterPro" id="IPR000485">
    <property type="entry name" value="AsnC-type_HTH_dom"/>
</dbReference>
<keyword evidence="1" id="KW-0805">Transcription regulation</keyword>
<gene>
    <name evidence="5" type="ORF">HDF15_004935</name>
</gene>
<evidence type="ECO:0000256" key="3">
    <source>
        <dbReference type="ARBA" id="ARBA00023163"/>
    </source>
</evidence>
<dbReference type="RefSeq" id="WP_223295502.1">
    <property type="nucleotide sequence ID" value="NZ_JACHIO010000029.1"/>
</dbReference>
<dbReference type="Proteomes" id="UP000584867">
    <property type="component" value="Unassembled WGS sequence"/>
</dbReference>
<dbReference type="PANTHER" id="PTHR30154:SF53">
    <property type="entry name" value="HTH-TYPE TRANSCRIPTIONAL REGULATOR LRPC"/>
    <property type="match status" value="1"/>
</dbReference>
<dbReference type="GO" id="GO:0005829">
    <property type="term" value="C:cytosol"/>
    <property type="evidence" value="ECO:0007669"/>
    <property type="project" value="TreeGrafter"/>
</dbReference>
<sequence length="177" mass="19437">MIAESDLMKIDGLDSIDKSILFELAKDARLPFAELGRMVGLSPSAANERVKQLESLGFIQGYRAKINLQALGLTITAFIRLTCDGQRYRPFLKFLNSLDSVQECHHLTGSDAFLLKVILASTSELETLIEKLLPYGMPTTSLVLSTPIAREEDAHLLSRLSTGSRRSTLPRTGKTGA</sequence>
<dbReference type="PROSITE" id="PS50956">
    <property type="entry name" value="HTH_ASNC_2"/>
    <property type="match status" value="1"/>
</dbReference>
<comment type="caution">
    <text evidence="5">The sequence shown here is derived from an EMBL/GenBank/DDBJ whole genome shotgun (WGS) entry which is preliminary data.</text>
</comment>
<dbReference type="EMBL" id="JACHIO010000029">
    <property type="protein sequence ID" value="MBB5066555.1"/>
    <property type="molecule type" value="Genomic_DNA"/>
</dbReference>
<proteinExistence type="predicted"/>
<dbReference type="PROSITE" id="PS00519">
    <property type="entry name" value="HTH_ASNC_1"/>
    <property type="match status" value="1"/>
</dbReference>
<dbReference type="SUPFAM" id="SSF46785">
    <property type="entry name" value="Winged helix' DNA-binding domain"/>
    <property type="match status" value="1"/>
</dbReference>
<dbReference type="SUPFAM" id="SSF54909">
    <property type="entry name" value="Dimeric alpha+beta barrel"/>
    <property type="match status" value="1"/>
</dbReference>
<protein>
    <submittedName>
        <fullName evidence="5">Lrp/AsnC family leucine-responsive transcriptional regulator</fullName>
    </submittedName>
</protein>
<dbReference type="InterPro" id="IPR036390">
    <property type="entry name" value="WH_DNA-bd_sf"/>
</dbReference>
<dbReference type="AlphaFoldDB" id="A0A7W7ZUS6"/>
<dbReference type="InterPro" id="IPR019887">
    <property type="entry name" value="Tscrpt_reg_AsnC/Lrp_C"/>
</dbReference>
<evidence type="ECO:0000313" key="6">
    <source>
        <dbReference type="Proteomes" id="UP000584867"/>
    </source>
</evidence>
<name>A0A7W7ZUS6_9BACT</name>
<dbReference type="Pfam" id="PF01037">
    <property type="entry name" value="AsnC_trans_reg"/>
    <property type="match status" value="1"/>
</dbReference>
<dbReference type="InterPro" id="IPR011008">
    <property type="entry name" value="Dimeric_a/b-barrel"/>
</dbReference>
<keyword evidence="2" id="KW-0238">DNA-binding</keyword>
<evidence type="ECO:0000313" key="5">
    <source>
        <dbReference type="EMBL" id="MBB5066555.1"/>
    </source>
</evidence>